<evidence type="ECO:0000256" key="2">
    <source>
        <dbReference type="SAM" id="SignalP"/>
    </source>
</evidence>
<evidence type="ECO:0000313" key="4">
    <source>
        <dbReference type="WBParaSite" id="L893_g26523.t1"/>
    </source>
</evidence>
<keyword evidence="2" id="KW-0732">Signal</keyword>
<name>A0A1I7ZI41_9BILA</name>
<dbReference type="WBParaSite" id="L893_g26523.t1">
    <property type="protein sequence ID" value="L893_g26523.t1"/>
    <property type="gene ID" value="L893_g26523"/>
</dbReference>
<protein>
    <submittedName>
        <fullName evidence="4">Uncharacterized protein</fullName>
    </submittedName>
</protein>
<feature type="chain" id="PRO_5009313491" evidence="2">
    <location>
        <begin position="24"/>
        <end position="413"/>
    </location>
</feature>
<reference evidence="4" key="1">
    <citation type="submission" date="2016-11" db="UniProtKB">
        <authorList>
            <consortium name="WormBaseParasite"/>
        </authorList>
    </citation>
    <scope>IDENTIFICATION</scope>
</reference>
<keyword evidence="1" id="KW-0472">Membrane</keyword>
<dbReference type="AlphaFoldDB" id="A0A1I7ZI41"/>
<organism evidence="3 4">
    <name type="scientific">Steinernema glaseri</name>
    <dbReference type="NCBI Taxonomy" id="37863"/>
    <lineage>
        <taxon>Eukaryota</taxon>
        <taxon>Metazoa</taxon>
        <taxon>Ecdysozoa</taxon>
        <taxon>Nematoda</taxon>
        <taxon>Chromadorea</taxon>
        <taxon>Rhabditida</taxon>
        <taxon>Tylenchina</taxon>
        <taxon>Panagrolaimomorpha</taxon>
        <taxon>Strongyloidoidea</taxon>
        <taxon>Steinernematidae</taxon>
        <taxon>Steinernema</taxon>
    </lineage>
</organism>
<dbReference type="Proteomes" id="UP000095287">
    <property type="component" value="Unplaced"/>
</dbReference>
<evidence type="ECO:0000313" key="3">
    <source>
        <dbReference type="Proteomes" id="UP000095287"/>
    </source>
</evidence>
<accession>A0A1I7ZI41</accession>
<keyword evidence="3" id="KW-1185">Reference proteome</keyword>
<feature type="transmembrane region" description="Helical" evidence="1">
    <location>
        <begin position="364"/>
        <end position="385"/>
    </location>
</feature>
<keyword evidence="1" id="KW-0812">Transmembrane</keyword>
<keyword evidence="1" id="KW-1133">Transmembrane helix</keyword>
<feature type="signal peptide" evidence="2">
    <location>
        <begin position="1"/>
        <end position="23"/>
    </location>
</feature>
<proteinExistence type="predicted"/>
<evidence type="ECO:0000256" key="1">
    <source>
        <dbReference type="SAM" id="Phobius"/>
    </source>
</evidence>
<sequence>MIQGYRLPLAASILIVSFLSSAAIVPAPGQCWTDRIFAFSGALQFSCNATKRCINETLLLDEATKECGQFSCNATKRCVNETLLLDEATKECGQVSAISATVLRTSIYSQPPKNYTFRERCGFGHSFGIDYTCCAPYQFHEHCLLEPRWQQNHTDKLLTMMKKVTRLAKGLHVNMTEPKKILEDVELWQAFTEFNDYSGNLTSMYYMPSEGITKCTQTSDQHVTPKNSTFISRHRTYFEFRKGLENRIFVTKYYDLPQDAMRFAYSNYYNCTAHRPPLFHSANPKEMAEWVYEGCYFFPELEETNIQLAFELNHNRSIGFDPPGKDFWKAEDATEKYCQWIVEKLTDPEWEGEDASQSNLYSTAGSVLLLTVSVLVVAALGFTLWKRKTEKDTESKERSTTVVYHIFNDEGPK</sequence>